<evidence type="ECO:0000313" key="1">
    <source>
        <dbReference type="EMBL" id="TFY66986.1"/>
    </source>
</evidence>
<evidence type="ECO:0000313" key="2">
    <source>
        <dbReference type="Proteomes" id="UP000298327"/>
    </source>
</evidence>
<protein>
    <submittedName>
        <fullName evidence="1">Uncharacterized protein</fullName>
    </submittedName>
</protein>
<dbReference type="Proteomes" id="UP000298327">
    <property type="component" value="Unassembled WGS sequence"/>
</dbReference>
<sequence length="350" mass="37826">MVSTISSTNHVRISKFHPCPAVRKWLAGFKGSRSWYACALWASTKSKVARAACMTIVRILAYATYVVLYRISDDPYTKVQLPASCLATMLLLSHGTTVEAWRPACASDLLALRMHKLDGLVKGHLMFAVTEPDQRRRARCASWGDASDELQVEALRLSGIAAPALPRCTDRTGRNPDALDACFVASAASSTQTRDLQVPRIFDGSINLRRTLWVIGYSPNPSPAPSPSASFSGQSMRPPSPSSCTLWLGSRTSTIASPHAFAPRIRTIYPSASSIQRLQSFTRKIIGLCTIPHAQIVPPATLSPSRFWCSTNPMGRTVWPSTLAGCLQTASSAAAESTGLSPISQFSTSP</sequence>
<accession>A0A4Y9YWM4</accession>
<dbReference type="AlphaFoldDB" id="A0A4Y9YWM4"/>
<reference evidence="1 2" key="1">
    <citation type="submission" date="2019-02" db="EMBL/GenBank/DDBJ databases">
        <title>Genome sequencing of the rare red list fungi Dentipellis fragilis.</title>
        <authorList>
            <person name="Buettner E."/>
            <person name="Kellner H."/>
        </authorList>
    </citation>
    <scope>NUCLEOTIDE SEQUENCE [LARGE SCALE GENOMIC DNA]</scope>
    <source>
        <strain evidence="1 2">DSM 105465</strain>
    </source>
</reference>
<gene>
    <name evidence="1" type="ORF">EVG20_g4102</name>
</gene>
<organism evidence="1 2">
    <name type="scientific">Dentipellis fragilis</name>
    <dbReference type="NCBI Taxonomy" id="205917"/>
    <lineage>
        <taxon>Eukaryota</taxon>
        <taxon>Fungi</taxon>
        <taxon>Dikarya</taxon>
        <taxon>Basidiomycota</taxon>
        <taxon>Agaricomycotina</taxon>
        <taxon>Agaricomycetes</taxon>
        <taxon>Russulales</taxon>
        <taxon>Hericiaceae</taxon>
        <taxon>Dentipellis</taxon>
    </lineage>
</organism>
<name>A0A4Y9YWM4_9AGAM</name>
<keyword evidence="2" id="KW-1185">Reference proteome</keyword>
<proteinExistence type="predicted"/>
<dbReference type="EMBL" id="SEOQ01000203">
    <property type="protein sequence ID" value="TFY66986.1"/>
    <property type="molecule type" value="Genomic_DNA"/>
</dbReference>
<comment type="caution">
    <text evidence="1">The sequence shown here is derived from an EMBL/GenBank/DDBJ whole genome shotgun (WGS) entry which is preliminary data.</text>
</comment>